<gene>
    <name evidence="1" type="ORF">EZS27_025747</name>
</gene>
<evidence type="ECO:0000313" key="1">
    <source>
        <dbReference type="EMBL" id="KAA6324989.1"/>
    </source>
</evidence>
<protein>
    <recommendedName>
        <fullName evidence="2">DUF4494 domain-containing protein</fullName>
    </recommendedName>
</protein>
<accession>A0A5J4QUS4</accession>
<sequence length="156" mass="17894">MSLHTWFECKIRYEKVMENGMSKKVTEPYLVDALSFTEAEARIIEEITPFISGEFTVADIRRANYSELFFSDEDTADRWFKCKLLFITLDEKSGAEKKTVTQILVQAADLHDAVKKLDEGMKGTMVDYQIASVIETAIMDVFLYQEANDKPEADLK</sequence>
<dbReference type="EMBL" id="SNRY01002459">
    <property type="protein sequence ID" value="KAA6324989.1"/>
    <property type="molecule type" value="Genomic_DNA"/>
</dbReference>
<name>A0A5J4QUS4_9ZZZZ</name>
<reference evidence="1" key="1">
    <citation type="submission" date="2019-03" db="EMBL/GenBank/DDBJ databases">
        <title>Single cell metagenomics reveals metabolic interactions within the superorganism composed of flagellate Streblomastix strix and complex community of Bacteroidetes bacteria on its surface.</title>
        <authorList>
            <person name="Treitli S.C."/>
            <person name="Kolisko M."/>
            <person name="Husnik F."/>
            <person name="Keeling P."/>
            <person name="Hampl V."/>
        </authorList>
    </citation>
    <scope>NUCLEOTIDE SEQUENCE</scope>
    <source>
        <strain evidence="1">STM</strain>
    </source>
</reference>
<organism evidence="1">
    <name type="scientific">termite gut metagenome</name>
    <dbReference type="NCBI Taxonomy" id="433724"/>
    <lineage>
        <taxon>unclassified sequences</taxon>
        <taxon>metagenomes</taxon>
        <taxon>organismal metagenomes</taxon>
    </lineage>
</organism>
<dbReference type="AlphaFoldDB" id="A0A5J4QUS4"/>
<evidence type="ECO:0008006" key="2">
    <source>
        <dbReference type="Google" id="ProtNLM"/>
    </source>
</evidence>
<dbReference type="Pfam" id="PF14902">
    <property type="entry name" value="DUF4494"/>
    <property type="match status" value="1"/>
</dbReference>
<proteinExistence type="predicted"/>
<dbReference type="InterPro" id="IPR027848">
    <property type="entry name" value="DUF4494"/>
</dbReference>
<comment type="caution">
    <text evidence="1">The sequence shown here is derived from an EMBL/GenBank/DDBJ whole genome shotgun (WGS) entry which is preliminary data.</text>
</comment>